<protein>
    <submittedName>
        <fullName evidence="1">19919_t:CDS:1</fullName>
    </submittedName>
</protein>
<accession>A0A9N9JRV4</accession>
<dbReference type="EMBL" id="CAJVQA010028287">
    <property type="protein sequence ID" value="CAG8794242.1"/>
    <property type="molecule type" value="Genomic_DNA"/>
</dbReference>
<feature type="non-terminal residue" evidence="1">
    <location>
        <position position="1"/>
    </location>
</feature>
<keyword evidence="2" id="KW-1185">Reference proteome</keyword>
<comment type="caution">
    <text evidence="1">The sequence shown here is derived from an EMBL/GenBank/DDBJ whole genome shotgun (WGS) entry which is preliminary data.</text>
</comment>
<gene>
    <name evidence="1" type="ORF">CPELLU_LOCUS17227</name>
</gene>
<dbReference type="OrthoDB" id="10533092at2759"/>
<evidence type="ECO:0000313" key="2">
    <source>
        <dbReference type="Proteomes" id="UP000789759"/>
    </source>
</evidence>
<sequence>MSDSQDEMPVSMIKTLEKNMLSCIDKFSKCVQTKTKDEIIKAQIKEVNKQRLEFHKFAEKSIEYIEILSNYIIEFQSIIEMIKNETISNKELIEELEILLSATEIADEALKELNEQINYILENFFEVNNVLKKYRVEIENNYRNIKSETAQKLNATENDKRARGGNTIIGMFLAMKDIIKISSLEKELKKERDGLQPTLTNQKETLNGILKKMKTPRNSKYEIINGYLEKLKPELKGYNFSVRALITKDKMINDNIIN</sequence>
<evidence type="ECO:0000313" key="1">
    <source>
        <dbReference type="EMBL" id="CAG8794242.1"/>
    </source>
</evidence>
<dbReference type="Proteomes" id="UP000789759">
    <property type="component" value="Unassembled WGS sequence"/>
</dbReference>
<reference evidence="1" key="1">
    <citation type="submission" date="2021-06" db="EMBL/GenBank/DDBJ databases">
        <authorList>
            <person name="Kallberg Y."/>
            <person name="Tangrot J."/>
            <person name="Rosling A."/>
        </authorList>
    </citation>
    <scope>NUCLEOTIDE SEQUENCE</scope>
    <source>
        <strain evidence="1">FL966</strain>
    </source>
</reference>
<organism evidence="1 2">
    <name type="scientific">Cetraspora pellucida</name>
    <dbReference type="NCBI Taxonomy" id="1433469"/>
    <lineage>
        <taxon>Eukaryota</taxon>
        <taxon>Fungi</taxon>
        <taxon>Fungi incertae sedis</taxon>
        <taxon>Mucoromycota</taxon>
        <taxon>Glomeromycotina</taxon>
        <taxon>Glomeromycetes</taxon>
        <taxon>Diversisporales</taxon>
        <taxon>Gigasporaceae</taxon>
        <taxon>Cetraspora</taxon>
    </lineage>
</organism>
<proteinExistence type="predicted"/>
<name>A0A9N9JRV4_9GLOM</name>
<dbReference type="AlphaFoldDB" id="A0A9N9JRV4"/>